<comment type="caution">
    <text evidence="1">The sequence shown here is derived from an EMBL/GenBank/DDBJ whole genome shotgun (WGS) entry which is preliminary data.</text>
</comment>
<reference evidence="1" key="1">
    <citation type="submission" date="2021-06" db="EMBL/GenBank/DDBJ databases">
        <authorList>
            <person name="Kallberg Y."/>
            <person name="Tangrot J."/>
            <person name="Rosling A."/>
        </authorList>
    </citation>
    <scope>NUCLEOTIDE SEQUENCE</scope>
    <source>
        <strain evidence="1">IL203A</strain>
    </source>
</reference>
<evidence type="ECO:0000313" key="1">
    <source>
        <dbReference type="EMBL" id="CAG8535610.1"/>
    </source>
</evidence>
<proteinExistence type="predicted"/>
<dbReference type="EMBL" id="CAJVPU010004610">
    <property type="protein sequence ID" value="CAG8535610.1"/>
    <property type="molecule type" value="Genomic_DNA"/>
</dbReference>
<organism evidence="1 2">
    <name type="scientific">Dentiscutata heterogama</name>
    <dbReference type="NCBI Taxonomy" id="1316150"/>
    <lineage>
        <taxon>Eukaryota</taxon>
        <taxon>Fungi</taxon>
        <taxon>Fungi incertae sedis</taxon>
        <taxon>Mucoromycota</taxon>
        <taxon>Glomeromycotina</taxon>
        <taxon>Glomeromycetes</taxon>
        <taxon>Diversisporales</taxon>
        <taxon>Gigasporaceae</taxon>
        <taxon>Dentiscutata</taxon>
    </lineage>
</organism>
<dbReference type="Proteomes" id="UP000789702">
    <property type="component" value="Unassembled WGS sequence"/>
</dbReference>
<sequence length="207" mass="23879">MKESNCHILLILDNATSHIACALILNNVKILMLPKNVTSKIQLIDASIIASFKLYYRYMQLQCTIDRDEASIEDIEENLLVDPNDELEVKELQQQIDALGVHNPMPVEDLLNIEEEREAHHQFTDEDLIQAATEIEQEKNKIVITPLTGKEQLRILCDALRIVDERIDDSRVTIKSLHKLQSHICEKVQKEKAEKQVQLRLDQFFNA</sequence>
<gene>
    <name evidence="1" type="ORF">DHETER_LOCUS4567</name>
</gene>
<keyword evidence="2" id="KW-1185">Reference proteome</keyword>
<protein>
    <submittedName>
        <fullName evidence="1">16326_t:CDS:1</fullName>
    </submittedName>
</protein>
<accession>A0ACA9LN03</accession>
<evidence type="ECO:0000313" key="2">
    <source>
        <dbReference type="Proteomes" id="UP000789702"/>
    </source>
</evidence>
<name>A0ACA9LN03_9GLOM</name>